<dbReference type="PROSITE" id="PS51257">
    <property type="entry name" value="PROKAR_LIPOPROTEIN"/>
    <property type="match status" value="1"/>
</dbReference>
<dbReference type="RefSeq" id="WP_062649002.1">
    <property type="nucleotide sequence ID" value="NZ_LPUR01000001.1"/>
</dbReference>
<evidence type="ECO:0008006" key="3">
    <source>
        <dbReference type="Google" id="ProtNLM"/>
    </source>
</evidence>
<proteinExistence type="predicted"/>
<dbReference type="AlphaFoldDB" id="A0A135WK59"/>
<gene>
    <name evidence="1" type="ORF">AU378_05995</name>
</gene>
<comment type="caution">
    <text evidence="1">The sequence shown here is derived from an EMBL/GenBank/DDBJ whole genome shotgun (WGS) entry which is preliminary data.</text>
</comment>
<protein>
    <recommendedName>
        <fullName evidence="3">Lipoprotein</fullName>
    </recommendedName>
</protein>
<accession>A0A135WK59</accession>
<reference evidence="2" key="1">
    <citation type="submission" date="2015-12" db="EMBL/GenBank/DDBJ databases">
        <title>Genome sequence of a biocontrol rhizobacterium Chryseobacterium kwangjuense strain KJ1R5 isolated from pepper (Capsicum annuum L.).</title>
        <authorList>
            <person name="Jeong J.-J."/>
            <person name="Park H."/>
            <person name="Mannaa M."/>
            <person name="Sang M.K."/>
            <person name="Choi I.-G."/>
            <person name="Kim K.D."/>
        </authorList>
    </citation>
    <scope>NUCLEOTIDE SEQUENCE [LARGE SCALE GENOMIC DNA]</scope>
    <source>
        <strain evidence="2">KJ1R5</strain>
    </source>
</reference>
<organism evidence="1 2">
    <name type="scientific">Chryseobacterium kwangjuense</name>
    <dbReference type="NCBI Taxonomy" id="267125"/>
    <lineage>
        <taxon>Bacteria</taxon>
        <taxon>Pseudomonadati</taxon>
        <taxon>Bacteroidota</taxon>
        <taxon>Flavobacteriia</taxon>
        <taxon>Flavobacteriales</taxon>
        <taxon>Weeksellaceae</taxon>
        <taxon>Chryseobacterium group</taxon>
        <taxon>Chryseobacterium</taxon>
    </lineage>
</organism>
<sequence length="305" mass="35074">MNATRFFVAACIAFLFSCQKKEEKRLVISEQLIDNFDFTKDAVFDTLSVPPHLRKIVADISALNIYETKQGGKGAVETPANFKNFKKLFGTASESELLAFTDNKNNAVAVYAAIGLQEKNNRYTVPVFQKMLNRKGRVHFQDGCIIGEDHPAEPVYWNHYYKLESKELKSDSGLKQLDSMLLFMPDSSELILTTALRNRTYSEGLKKQIAKQAFEYHRLPALLYITSWHKKEYAVPLQKELLELIKNDSLDTDHKRYYLSELLSFNNVENKKAILNYLRKDSSWKEDGKILSQMENNGISAEDYK</sequence>
<reference evidence="1 2" key="2">
    <citation type="journal article" date="2016" name="Genome Announc.">
        <title>Draft Genome Sequence of a Biocontrol Rhizobacterium, Chryseobacterium kwangjuense Strain KJ1R5, Isolated from Pepper (Capsicum annuum).</title>
        <authorList>
            <person name="Jeong J.J."/>
            <person name="Park H."/>
            <person name="Park B.H."/>
            <person name="Mannaa M."/>
            <person name="Sang M.K."/>
            <person name="Choi I.G."/>
            <person name="Kim K.D."/>
        </authorList>
    </citation>
    <scope>NUCLEOTIDE SEQUENCE [LARGE SCALE GENOMIC DNA]</scope>
    <source>
        <strain evidence="1 2">KJ1R5</strain>
    </source>
</reference>
<evidence type="ECO:0000313" key="1">
    <source>
        <dbReference type="EMBL" id="KXH85300.1"/>
    </source>
</evidence>
<dbReference type="EMBL" id="LPUR01000001">
    <property type="protein sequence ID" value="KXH85300.1"/>
    <property type="molecule type" value="Genomic_DNA"/>
</dbReference>
<evidence type="ECO:0000313" key="2">
    <source>
        <dbReference type="Proteomes" id="UP000070513"/>
    </source>
</evidence>
<dbReference type="Proteomes" id="UP000070513">
    <property type="component" value="Unassembled WGS sequence"/>
</dbReference>
<name>A0A135WK59_9FLAO</name>